<sequence length="127" mass="14240">MVYYPSLATNIISDLALPSRRDNVVVGDCFLFFVTKESYVGTDGRVNDEDVRSFNGHYVGFSTCAPELNNLLCVDRITLTFKCRAKPAFKGIAPLSMLPNMEFVTPGICTSNHQKRWKQATTIDRVI</sequence>
<dbReference type="EMBL" id="CAJNVT010000035">
    <property type="protein sequence ID" value="CAF2743141.1"/>
    <property type="molecule type" value="Genomic_DNA"/>
</dbReference>
<dbReference type="Proteomes" id="UP000675881">
    <property type="component" value="Unassembled WGS sequence"/>
</dbReference>
<reference evidence="1" key="1">
    <citation type="submission" date="2021-02" db="EMBL/GenBank/DDBJ databases">
        <authorList>
            <person name="Bekaert M."/>
        </authorList>
    </citation>
    <scope>NUCLEOTIDE SEQUENCE</scope>
    <source>
        <strain evidence="1">IoA-00</strain>
    </source>
</reference>
<accession>A0A817FBW8</accession>
<protein>
    <submittedName>
        <fullName evidence="1">(salmon louse) hypothetical protein</fullName>
    </submittedName>
</protein>
<organism evidence="1 2">
    <name type="scientific">Lepeophtheirus salmonis</name>
    <name type="common">Salmon louse</name>
    <name type="synonym">Caligus salmonis</name>
    <dbReference type="NCBI Taxonomy" id="72036"/>
    <lineage>
        <taxon>Eukaryota</taxon>
        <taxon>Metazoa</taxon>
        <taxon>Ecdysozoa</taxon>
        <taxon>Arthropoda</taxon>
        <taxon>Crustacea</taxon>
        <taxon>Multicrustacea</taxon>
        <taxon>Hexanauplia</taxon>
        <taxon>Copepoda</taxon>
        <taxon>Siphonostomatoida</taxon>
        <taxon>Caligidae</taxon>
        <taxon>Lepeophtheirus</taxon>
    </lineage>
</organism>
<dbReference type="AlphaFoldDB" id="A0A817FBW8"/>
<comment type="caution">
    <text evidence="1">The sequence shown here is derived from an EMBL/GenBank/DDBJ whole genome shotgun (WGS) entry which is preliminary data.</text>
</comment>
<evidence type="ECO:0000313" key="2">
    <source>
        <dbReference type="Proteomes" id="UP000675881"/>
    </source>
</evidence>
<keyword evidence="2" id="KW-1185">Reference proteome</keyword>
<name>A0A817FBW8_LEPSM</name>
<proteinExistence type="predicted"/>
<evidence type="ECO:0000313" key="1">
    <source>
        <dbReference type="EMBL" id="CAF2743141.1"/>
    </source>
</evidence>
<gene>
    <name evidence="1" type="ORF">LSAA_152</name>
</gene>